<evidence type="ECO:0000256" key="2">
    <source>
        <dbReference type="ARBA" id="ARBA00007379"/>
    </source>
</evidence>
<evidence type="ECO:0000256" key="6">
    <source>
        <dbReference type="ARBA" id="ARBA00022692"/>
    </source>
</evidence>
<dbReference type="PIRSF" id="PIRSF003097">
    <property type="entry name" value="FtsX"/>
    <property type="match status" value="1"/>
</dbReference>
<comment type="function">
    <text evidence="10">Part of the ABC transporter FtsEX involved in asymmetric cellular division facilitating the initiation of sporulation.</text>
</comment>
<evidence type="ECO:0000256" key="8">
    <source>
        <dbReference type="ARBA" id="ARBA00023136"/>
    </source>
</evidence>
<feature type="domain" description="ABC3 transporter permease C-terminal" evidence="12">
    <location>
        <begin position="206"/>
        <end position="326"/>
    </location>
</feature>
<dbReference type="NCBIfam" id="NF038347">
    <property type="entry name" value="FtsX_Gpos"/>
    <property type="match status" value="1"/>
</dbReference>
<keyword evidence="4 10" id="KW-1003">Cell membrane</keyword>
<evidence type="ECO:0000259" key="13">
    <source>
        <dbReference type="Pfam" id="PF18075"/>
    </source>
</evidence>
<evidence type="ECO:0000256" key="9">
    <source>
        <dbReference type="ARBA" id="ARBA00023306"/>
    </source>
</evidence>
<dbReference type="InterPro" id="IPR004513">
    <property type="entry name" value="FtsX"/>
</dbReference>
<evidence type="ECO:0000256" key="3">
    <source>
        <dbReference type="ARBA" id="ARBA00021907"/>
    </source>
</evidence>
<evidence type="ECO:0000256" key="1">
    <source>
        <dbReference type="ARBA" id="ARBA00004651"/>
    </source>
</evidence>
<organism evidence="14 15">
    <name type="scientific">Streptococcus lutetiensis 033</name>
    <dbReference type="NCBI Taxonomy" id="1076934"/>
    <lineage>
        <taxon>Bacteria</taxon>
        <taxon>Bacillati</taxon>
        <taxon>Bacillota</taxon>
        <taxon>Bacilli</taxon>
        <taxon>Lactobacillales</taxon>
        <taxon>Streptococcaceae</taxon>
        <taxon>Streptococcus</taxon>
    </lineage>
</organism>
<dbReference type="AlphaFoldDB" id="A0AB33AMW7"/>
<dbReference type="PANTHER" id="PTHR47755:SF1">
    <property type="entry name" value="CELL DIVISION PROTEIN FTSX"/>
    <property type="match status" value="1"/>
</dbReference>
<evidence type="ECO:0000313" key="15">
    <source>
        <dbReference type="Proteomes" id="UP000015268"/>
    </source>
</evidence>
<feature type="transmembrane region" description="Helical" evidence="11">
    <location>
        <begin position="249"/>
        <end position="272"/>
    </location>
</feature>
<keyword evidence="8 10" id="KW-0472">Membrane</keyword>
<feature type="transmembrane region" description="Helical" evidence="11">
    <location>
        <begin position="201"/>
        <end position="221"/>
    </location>
</feature>
<comment type="subcellular location">
    <subcellularLocation>
        <location evidence="1">Cell membrane</location>
        <topology evidence="1">Multi-pass membrane protein</topology>
    </subcellularLocation>
</comment>
<reference evidence="14 15" key="1">
    <citation type="journal article" date="2013" name="BMC Microbiol.">
        <title>Dynamics of fecal microbial communities in children with diarrhea of unknown etiology and genomic analysis of associated Streptococcus lutetiensis.</title>
        <authorList>
            <person name="Jin D."/>
            <person name="Chen C."/>
            <person name="Li L."/>
            <person name="Lu S."/>
            <person name="Li Z."/>
            <person name="Zhou Z."/>
            <person name="Jing H."/>
            <person name="Xu Y."/>
            <person name="Du P."/>
            <person name="Wang H."/>
            <person name="Xiong Y."/>
            <person name="Zheng H."/>
            <person name="Bai X."/>
            <person name="Sun H."/>
            <person name="Wang L."/>
            <person name="Ye C."/>
            <person name="Gottschalk M."/>
            <person name="Xu J."/>
        </authorList>
    </citation>
    <scope>NUCLEOTIDE SEQUENCE [LARGE SCALE GENOMIC DNA]</scope>
    <source>
        <strain evidence="14 15">033</strain>
    </source>
</reference>
<evidence type="ECO:0000256" key="10">
    <source>
        <dbReference type="PIRNR" id="PIRNR003097"/>
    </source>
</evidence>
<keyword evidence="9 10" id="KW-0131">Cell cycle</keyword>
<comment type="similarity">
    <text evidence="2 10">Belongs to the ABC-4 integral membrane protein family. FtsX subfamily.</text>
</comment>
<keyword evidence="6 11" id="KW-0812">Transmembrane</keyword>
<evidence type="ECO:0000259" key="12">
    <source>
        <dbReference type="Pfam" id="PF02687"/>
    </source>
</evidence>
<dbReference type="Proteomes" id="UP000015268">
    <property type="component" value="Chromosome"/>
</dbReference>
<feature type="domain" description="FtsX extracellular" evidence="13">
    <location>
        <begin position="75"/>
        <end position="181"/>
    </location>
</feature>
<accession>A0AB33AMW7</accession>
<evidence type="ECO:0000256" key="5">
    <source>
        <dbReference type="ARBA" id="ARBA00022618"/>
    </source>
</evidence>
<dbReference type="Pfam" id="PF02687">
    <property type="entry name" value="FtsX"/>
    <property type="match status" value="1"/>
</dbReference>
<dbReference type="InterPro" id="IPR058204">
    <property type="entry name" value="FtsX_firmicutes-type"/>
</dbReference>
<dbReference type="GO" id="GO:0051301">
    <property type="term" value="P:cell division"/>
    <property type="evidence" value="ECO:0007669"/>
    <property type="project" value="UniProtKB-KW"/>
</dbReference>
<dbReference type="InterPro" id="IPR040690">
    <property type="entry name" value="FtsX_ECD"/>
</dbReference>
<evidence type="ECO:0000313" key="14">
    <source>
        <dbReference type="EMBL" id="AGS05924.1"/>
    </source>
</evidence>
<evidence type="ECO:0000256" key="4">
    <source>
        <dbReference type="ARBA" id="ARBA00022475"/>
    </source>
</evidence>
<evidence type="ECO:0000256" key="7">
    <source>
        <dbReference type="ARBA" id="ARBA00022989"/>
    </source>
</evidence>
<dbReference type="GO" id="GO:0005886">
    <property type="term" value="C:plasma membrane"/>
    <property type="evidence" value="ECO:0007669"/>
    <property type="project" value="UniProtKB-SubCell"/>
</dbReference>
<keyword evidence="5 10" id="KW-0132">Cell division</keyword>
<keyword evidence="7 11" id="KW-1133">Transmembrane helix</keyword>
<feature type="transmembrane region" description="Helical" evidence="11">
    <location>
        <begin position="37"/>
        <end position="62"/>
    </location>
</feature>
<dbReference type="Pfam" id="PF18075">
    <property type="entry name" value="FtsX_ECD"/>
    <property type="match status" value="1"/>
</dbReference>
<dbReference type="PANTHER" id="PTHR47755">
    <property type="entry name" value="CELL DIVISION PROTEIN FTSX"/>
    <property type="match status" value="1"/>
</dbReference>
<keyword evidence="15" id="KW-1185">Reference proteome</keyword>
<proteinExistence type="inferred from homology"/>
<dbReference type="EMBL" id="CP003025">
    <property type="protein sequence ID" value="AGS05924.1"/>
    <property type="molecule type" value="Genomic_DNA"/>
</dbReference>
<evidence type="ECO:0000256" key="11">
    <source>
        <dbReference type="SAM" id="Phobius"/>
    </source>
</evidence>
<feature type="transmembrane region" description="Helical" evidence="11">
    <location>
        <begin position="296"/>
        <end position="318"/>
    </location>
</feature>
<protein>
    <recommendedName>
        <fullName evidence="3 10">Cell division protein FtsX</fullName>
    </recommendedName>
</protein>
<dbReference type="KEGG" id="slu:KE3_1449"/>
<dbReference type="Gene3D" id="3.30.70.3040">
    <property type="match status" value="1"/>
</dbReference>
<sequence length="326" mass="36338">MKKDVLYVMKRKENTDIMIRNFFRHLWESIKSLKRNIWMTIASVSSVAITLTLVGIFAAVLLNVEKIAQGIENNIQISVYLNVNSADNSETKTNEVGETVQNDSYHQVYDQINALSGVKSVTFSSKDDQLAKLKETYGDDWTMFDGDSNPLQDVYVVEATSASKVKKVANKISKIEGVESVNYGGSNSDQLFKISKFIRTWGAAGTVLLVVVAIFLISNTIRMTIMSRHRDIEIMRLVGAKNSYIRGPFFFEGAWVGLFGAIVPSIIIYFGYKAVYASVNPQFEVQGLTLYPADTFLPMIIGGMFVVGILIGSLGSVISMRRYLKI</sequence>
<gene>
    <name evidence="14" type="ORF">KE3_1449</name>
</gene>
<dbReference type="InterPro" id="IPR003838">
    <property type="entry name" value="ABC3_permease_C"/>
</dbReference>
<name>A0AB33AMW7_9STRE</name>